<feature type="transmembrane region" description="Helical" evidence="8">
    <location>
        <begin position="361"/>
        <end position="383"/>
    </location>
</feature>
<evidence type="ECO:0000313" key="10">
    <source>
        <dbReference type="RefSeq" id="XP_015188147.1"/>
    </source>
</evidence>
<dbReference type="Proteomes" id="UP000694924">
    <property type="component" value="Unplaced"/>
</dbReference>
<dbReference type="RefSeq" id="XP_015188147.1">
    <property type="nucleotide sequence ID" value="XM_015332661.1"/>
</dbReference>
<organism evidence="9 10">
    <name type="scientific">Polistes dominula</name>
    <name type="common">European paper wasp</name>
    <name type="synonym">Vespa dominula</name>
    <dbReference type="NCBI Taxonomy" id="743375"/>
    <lineage>
        <taxon>Eukaryota</taxon>
        <taxon>Metazoa</taxon>
        <taxon>Ecdysozoa</taxon>
        <taxon>Arthropoda</taxon>
        <taxon>Hexapoda</taxon>
        <taxon>Insecta</taxon>
        <taxon>Pterygota</taxon>
        <taxon>Neoptera</taxon>
        <taxon>Endopterygota</taxon>
        <taxon>Hymenoptera</taxon>
        <taxon>Apocrita</taxon>
        <taxon>Aculeata</taxon>
        <taxon>Vespoidea</taxon>
        <taxon>Vespidae</taxon>
        <taxon>Polistinae</taxon>
        <taxon>Polistini</taxon>
        <taxon>Polistes</taxon>
    </lineage>
</organism>
<feature type="region of interest" description="Disordered" evidence="7">
    <location>
        <begin position="232"/>
        <end position="257"/>
    </location>
</feature>
<reference evidence="10" key="1">
    <citation type="submission" date="2025-08" db="UniProtKB">
        <authorList>
            <consortium name="RefSeq"/>
        </authorList>
    </citation>
    <scope>IDENTIFICATION</scope>
    <source>
        <tissue evidence="10">Whole body</tissue>
    </source>
</reference>
<name>A0ABM1J6Q9_POLDO</name>
<evidence type="ECO:0000256" key="5">
    <source>
        <dbReference type="ARBA" id="ARBA00023136"/>
    </source>
</evidence>
<comment type="similarity">
    <text evidence="6">Belongs to the ZIP transporter (TC 2.A.5) family. KE4/Catsup subfamily.</text>
</comment>
<feature type="transmembrane region" description="Helical" evidence="8">
    <location>
        <begin position="117"/>
        <end position="141"/>
    </location>
</feature>
<dbReference type="InterPro" id="IPR003689">
    <property type="entry name" value="ZIP"/>
</dbReference>
<keyword evidence="3 8" id="KW-0812">Transmembrane</keyword>
<evidence type="ECO:0000313" key="9">
    <source>
        <dbReference type="Proteomes" id="UP000694924"/>
    </source>
</evidence>
<evidence type="ECO:0000256" key="3">
    <source>
        <dbReference type="ARBA" id="ARBA00022692"/>
    </source>
</evidence>
<gene>
    <name evidence="10" type="primary">LOC107072598</name>
</gene>
<evidence type="ECO:0000256" key="6">
    <source>
        <dbReference type="ARBA" id="ARBA00038485"/>
    </source>
</evidence>
<feature type="transmembrane region" description="Helical" evidence="8">
    <location>
        <begin position="330"/>
        <end position="349"/>
    </location>
</feature>
<evidence type="ECO:0000256" key="4">
    <source>
        <dbReference type="ARBA" id="ARBA00022989"/>
    </source>
</evidence>
<keyword evidence="9" id="KW-1185">Reference proteome</keyword>
<dbReference type="PANTHER" id="PTHR16950:SF25">
    <property type="entry name" value="ZINC TRANSPORTER SLC39A7"/>
    <property type="match status" value="1"/>
</dbReference>
<feature type="region of interest" description="Disordered" evidence="7">
    <location>
        <begin position="178"/>
        <end position="201"/>
    </location>
</feature>
<evidence type="ECO:0000256" key="1">
    <source>
        <dbReference type="ARBA" id="ARBA00004141"/>
    </source>
</evidence>
<feature type="compositionally biased region" description="Basic and acidic residues" evidence="7">
    <location>
        <begin position="232"/>
        <end position="249"/>
    </location>
</feature>
<evidence type="ECO:0000256" key="7">
    <source>
        <dbReference type="SAM" id="MobiDB-lite"/>
    </source>
</evidence>
<feature type="transmembrane region" description="Helical" evidence="8">
    <location>
        <begin position="205"/>
        <end position="221"/>
    </location>
</feature>
<comment type="subcellular location">
    <subcellularLocation>
        <location evidence="1">Membrane</location>
        <topology evidence="1">Multi-pass membrane protein</topology>
    </subcellularLocation>
</comment>
<sequence>MATQIEKQQQSLKIKKWIYKVVTVVFVILVFLNLPAICQSHGHDESPSFKYSQEANKEYLLNQHSELKHDPVQSQQFKKVHVHATHDEHQKHDNDDDDHHHHHHESTNLPTNERNEITFRAMGSTLLISIAPFFILFFVPLDNSKEREPLLKILLSFASGGLLGDAFLHLIPHALVPHSHESSHESSHSHTKGHQHEEPDHKHDMSVGLCVLLGITVFLIVEKAVRMIKGDHGHSHTINETKKESDKKKGASSTVKKNAESKSDIKIAGYLNLVADFLHNFTDGLAIGASYLAGNSIGYVTTFTILLHEVPHEIGDFAILVQSGCSKKKAMLLQLTTAIGALLGTYVSLLAEGMGDFATMWILPFTAGGFIYIATVSVIPELLTDTKFWQSVKEIIALLAGVYMMVLIAEYE</sequence>
<feature type="transmembrane region" description="Helical" evidence="8">
    <location>
        <begin position="153"/>
        <end position="171"/>
    </location>
</feature>
<keyword evidence="2" id="KW-0813">Transport</keyword>
<feature type="transmembrane region" description="Helical" evidence="8">
    <location>
        <begin position="17"/>
        <end position="37"/>
    </location>
</feature>
<feature type="transmembrane region" description="Helical" evidence="8">
    <location>
        <begin position="395"/>
        <end position="411"/>
    </location>
</feature>
<dbReference type="Pfam" id="PF02535">
    <property type="entry name" value="Zip"/>
    <property type="match status" value="1"/>
</dbReference>
<dbReference type="PANTHER" id="PTHR16950">
    <property type="entry name" value="ZINC TRANSPORTER SLC39A7 HISTIDINE-RICH MEMBRANE PROTEIN KE4"/>
    <property type="match status" value="1"/>
</dbReference>
<feature type="compositionally biased region" description="Basic and acidic residues" evidence="7">
    <location>
        <begin position="84"/>
        <end position="99"/>
    </location>
</feature>
<dbReference type="GeneID" id="107072598"/>
<keyword evidence="4 8" id="KW-1133">Transmembrane helix</keyword>
<keyword evidence="5 8" id="KW-0472">Membrane</keyword>
<proteinExistence type="inferred from homology"/>
<accession>A0ABM1J6Q9</accession>
<evidence type="ECO:0000256" key="8">
    <source>
        <dbReference type="SAM" id="Phobius"/>
    </source>
</evidence>
<feature type="region of interest" description="Disordered" evidence="7">
    <location>
        <begin position="78"/>
        <end position="115"/>
    </location>
</feature>
<evidence type="ECO:0000256" key="2">
    <source>
        <dbReference type="ARBA" id="ARBA00022448"/>
    </source>
</evidence>
<protein>
    <submittedName>
        <fullName evidence="10">Protein catecholamines up</fullName>
    </submittedName>
</protein>